<evidence type="ECO:0000313" key="2">
    <source>
        <dbReference type="EMBL" id="ADB49563.1"/>
    </source>
</evidence>
<dbReference type="InterPro" id="IPR000182">
    <property type="entry name" value="GNAT_dom"/>
</dbReference>
<dbReference type="RefSeq" id="WP_012932615.1">
    <property type="nucleotide sequence ID" value="NC_013739.1"/>
</dbReference>
<evidence type="ECO:0000313" key="3">
    <source>
        <dbReference type="Proteomes" id="UP000008229"/>
    </source>
</evidence>
<dbReference type="Pfam" id="PF00583">
    <property type="entry name" value="Acetyltransf_1"/>
    <property type="match status" value="1"/>
</dbReference>
<keyword evidence="3" id="KW-1185">Reference proteome</keyword>
<reference evidence="3" key="2">
    <citation type="submission" date="2010-01" db="EMBL/GenBank/DDBJ databases">
        <title>The complete genome of Conexibacter woesei DSM 14684.</title>
        <authorList>
            <consortium name="US DOE Joint Genome Institute (JGI-PGF)"/>
            <person name="Lucas S."/>
            <person name="Copeland A."/>
            <person name="Lapidus A."/>
            <person name="Glavina del Rio T."/>
            <person name="Dalin E."/>
            <person name="Tice H."/>
            <person name="Bruce D."/>
            <person name="Goodwin L."/>
            <person name="Pitluck S."/>
            <person name="Kyrpides N."/>
            <person name="Mavromatis K."/>
            <person name="Ivanova N."/>
            <person name="Mikhailova N."/>
            <person name="Chertkov O."/>
            <person name="Brettin T."/>
            <person name="Detter J.C."/>
            <person name="Han C."/>
            <person name="Larimer F."/>
            <person name="Land M."/>
            <person name="Hauser L."/>
            <person name="Markowitz V."/>
            <person name="Cheng J.-F."/>
            <person name="Hugenholtz P."/>
            <person name="Woyke T."/>
            <person name="Wu D."/>
            <person name="Pukall R."/>
            <person name="Steenblock K."/>
            <person name="Schneider S."/>
            <person name="Klenk H.-P."/>
            <person name="Eisen J.A."/>
        </authorList>
    </citation>
    <scope>NUCLEOTIDE SEQUENCE [LARGE SCALE GENOMIC DNA]</scope>
    <source>
        <strain evidence="3">DSM 14684 / CIP 108061 / JCM 11494 / NBRC 100937 / ID131577</strain>
    </source>
</reference>
<proteinExistence type="predicted"/>
<dbReference type="HOGENOM" id="CLU_013985_3_2_11"/>
<dbReference type="Gene3D" id="3.40.630.30">
    <property type="match status" value="1"/>
</dbReference>
<gene>
    <name evidence="2" type="ordered locus">Cwoe_1132</name>
</gene>
<keyword evidence="2" id="KW-0808">Transferase</keyword>
<dbReference type="eggNOG" id="COG1670">
    <property type="taxonomic scope" value="Bacteria"/>
</dbReference>
<dbReference type="GO" id="GO:0016747">
    <property type="term" value="F:acyltransferase activity, transferring groups other than amino-acyl groups"/>
    <property type="evidence" value="ECO:0007669"/>
    <property type="project" value="InterPro"/>
</dbReference>
<dbReference type="InterPro" id="IPR016181">
    <property type="entry name" value="Acyl_CoA_acyltransferase"/>
</dbReference>
<dbReference type="OrthoDB" id="9814648at2"/>
<reference evidence="2 3" key="1">
    <citation type="journal article" date="2010" name="Stand. Genomic Sci.">
        <title>Complete genome sequence of Conexibacter woesei type strain (ID131577).</title>
        <authorList>
            <person name="Pukall R."/>
            <person name="Lapidus A."/>
            <person name="Glavina Del Rio T."/>
            <person name="Copeland A."/>
            <person name="Tice H."/>
            <person name="Cheng J.-F."/>
            <person name="Lucas S."/>
            <person name="Chen F."/>
            <person name="Nolan M."/>
            <person name="Bruce D."/>
            <person name="Goodwin L."/>
            <person name="Pitluck S."/>
            <person name="Mavromatis K."/>
            <person name="Ivanova N."/>
            <person name="Ovchinnikova G."/>
            <person name="Pati A."/>
            <person name="Chen A."/>
            <person name="Palaniappan K."/>
            <person name="Land M."/>
            <person name="Hauser L."/>
            <person name="Chang Y.-J."/>
            <person name="Jeffries C.D."/>
            <person name="Chain P."/>
            <person name="Meincke L."/>
            <person name="Sims D."/>
            <person name="Brettin T."/>
            <person name="Detter J.C."/>
            <person name="Rohde M."/>
            <person name="Goeker M."/>
            <person name="Bristow J."/>
            <person name="Eisen J.A."/>
            <person name="Markowitz V."/>
            <person name="Kyrpides N.C."/>
            <person name="Klenk H.-P."/>
            <person name="Hugenholtz P."/>
        </authorList>
    </citation>
    <scope>NUCLEOTIDE SEQUENCE [LARGE SCALE GENOMIC DNA]</scope>
    <source>
        <strain evidence="3">DSM 14684 / CIP 108061 / JCM 11494 / NBRC 100937 / ID131577</strain>
    </source>
</reference>
<name>D3FDI9_CONWI</name>
<organism evidence="2 3">
    <name type="scientific">Conexibacter woesei (strain DSM 14684 / CCUG 47730 / CIP 108061 / JCM 11494 / NBRC 100937 / ID131577)</name>
    <dbReference type="NCBI Taxonomy" id="469383"/>
    <lineage>
        <taxon>Bacteria</taxon>
        <taxon>Bacillati</taxon>
        <taxon>Actinomycetota</taxon>
        <taxon>Thermoleophilia</taxon>
        <taxon>Solirubrobacterales</taxon>
        <taxon>Conexibacteraceae</taxon>
        <taxon>Conexibacter</taxon>
    </lineage>
</organism>
<feature type="domain" description="N-acetyltransferase" evidence="1">
    <location>
        <begin position="10"/>
        <end position="163"/>
    </location>
</feature>
<dbReference type="InterPro" id="IPR051531">
    <property type="entry name" value="N-acetyltransferase"/>
</dbReference>
<evidence type="ECO:0000259" key="1">
    <source>
        <dbReference type="PROSITE" id="PS51186"/>
    </source>
</evidence>
<dbReference type="SUPFAM" id="SSF55729">
    <property type="entry name" value="Acyl-CoA N-acyltransferases (Nat)"/>
    <property type="match status" value="1"/>
</dbReference>
<dbReference type="PROSITE" id="PS51186">
    <property type="entry name" value="GNAT"/>
    <property type="match status" value="1"/>
</dbReference>
<sequence length="167" mass="18576">MADPLRGELVTLRVAGERDVAALLAIVSEPVVAQRWGEHDEERVREDLIGDDACFAIVADGEVVGWIGADEEDDPDYRHVGIDLFLTARLHSRGLGRDAIRALVRHYADRGHHRFTIDPAADNEPAIRAYTAVGFKPVGRMRAYERAPDGSWHDGLLMDLLIDELVE</sequence>
<dbReference type="STRING" id="469383.Cwoe_1132"/>
<dbReference type="CDD" id="cd04301">
    <property type="entry name" value="NAT_SF"/>
    <property type="match status" value="1"/>
</dbReference>
<dbReference type="Proteomes" id="UP000008229">
    <property type="component" value="Chromosome"/>
</dbReference>
<dbReference type="KEGG" id="cwo:Cwoe_1132"/>
<accession>D3FDI9</accession>
<dbReference type="AlphaFoldDB" id="D3FDI9"/>
<dbReference type="PANTHER" id="PTHR43792">
    <property type="entry name" value="GNAT FAMILY, PUTATIVE (AFU_ORTHOLOGUE AFUA_3G00765)-RELATED-RELATED"/>
    <property type="match status" value="1"/>
</dbReference>
<dbReference type="PANTHER" id="PTHR43792:SF16">
    <property type="entry name" value="N-ACETYLTRANSFERASE DOMAIN-CONTAINING PROTEIN"/>
    <property type="match status" value="1"/>
</dbReference>
<protein>
    <submittedName>
        <fullName evidence="2">GCN5-related N-acetyltransferase</fullName>
    </submittedName>
</protein>
<dbReference type="EMBL" id="CP001854">
    <property type="protein sequence ID" value="ADB49563.1"/>
    <property type="molecule type" value="Genomic_DNA"/>
</dbReference>